<dbReference type="EMBL" id="JAODOQ010000001">
    <property type="protein sequence ID" value="MCT8986324.1"/>
    <property type="molecule type" value="Genomic_DNA"/>
</dbReference>
<gene>
    <name evidence="3" type="ORF">N4T56_07240</name>
</gene>
<proteinExistence type="predicted"/>
<evidence type="ECO:0000313" key="3">
    <source>
        <dbReference type="EMBL" id="MCT8986324.1"/>
    </source>
</evidence>
<sequence length="137" mass="15494">MQRKERIFHAVSFEVLAAAIIVPVSAILMQKSTTDMLVVSIGLSFLAVMWNYVYNIWFDKLLGSDRINRTLAMRIVHATGFEGGLLVVTLPMVSWYLSLNLIDTMMLEGGVLLFFFVYTGVFNCSLRYLSTLSALVW</sequence>
<dbReference type="RefSeq" id="WP_261732744.1">
    <property type="nucleotide sequence ID" value="NZ_JAODOQ010000001.1"/>
</dbReference>
<keyword evidence="1" id="KW-0472">Membrane</keyword>
<keyword evidence="1" id="KW-1133">Transmembrane helix</keyword>
<dbReference type="Proteomes" id="UP001431192">
    <property type="component" value="Unassembled WGS sequence"/>
</dbReference>
<dbReference type="InterPro" id="IPR058208">
    <property type="entry name" value="PACE"/>
</dbReference>
<organism evidence="3 4">
    <name type="scientific">Shewanella phaeophyticola</name>
    <dbReference type="NCBI Taxonomy" id="2978345"/>
    <lineage>
        <taxon>Bacteria</taxon>
        <taxon>Pseudomonadati</taxon>
        <taxon>Pseudomonadota</taxon>
        <taxon>Gammaproteobacteria</taxon>
        <taxon>Alteromonadales</taxon>
        <taxon>Shewanellaceae</taxon>
        <taxon>Shewanella</taxon>
    </lineage>
</organism>
<feature type="transmembrane region" description="Helical" evidence="1">
    <location>
        <begin position="75"/>
        <end position="97"/>
    </location>
</feature>
<feature type="transmembrane region" description="Helical" evidence="1">
    <location>
        <begin position="7"/>
        <end position="30"/>
    </location>
</feature>
<dbReference type="NCBIfam" id="NF033664">
    <property type="entry name" value="PACE_transport"/>
    <property type="match status" value="1"/>
</dbReference>
<dbReference type="InterPro" id="IPR007896">
    <property type="entry name" value="BTP_bacteria"/>
</dbReference>
<keyword evidence="4" id="KW-1185">Reference proteome</keyword>
<evidence type="ECO:0000313" key="4">
    <source>
        <dbReference type="Proteomes" id="UP001431192"/>
    </source>
</evidence>
<comment type="caution">
    <text evidence="3">The sequence shown here is derived from an EMBL/GenBank/DDBJ whole genome shotgun (WGS) entry which is preliminary data.</text>
</comment>
<feature type="transmembrane region" description="Helical" evidence="1">
    <location>
        <begin position="109"/>
        <end position="129"/>
    </location>
</feature>
<feature type="domain" description="Chlorhexidine efflux transporter" evidence="2">
    <location>
        <begin position="69"/>
        <end position="124"/>
    </location>
</feature>
<keyword evidence="1" id="KW-0812">Transmembrane</keyword>
<accession>A0ABT2P0Z7</accession>
<feature type="domain" description="Chlorhexidine efflux transporter" evidence="2">
    <location>
        <begin position="2"/>
        <end position="62"/>
    </location>
</feature>
<protein>
    <submittedName>
        <fullName evidence="3">PACE efflux transporter</fullName>
    </submittedName>
</protein>
<name>A0ABT2P0Z7_9GAMM</name>
<reference evidence="3" key="1">
    <citation type="submission" date="2022-09" db="EMBL/GenBank/DDBJ databases">
        <title>Shewanella sp. KJ10-1 sp.nov, isolated from marine algae.</title>
        <authorList>
            <person name="Butt M."/>
            <person name="Lee J.K."/>
            <person name="Kim J.M."/>
            <person name="Choi D.G."/>
        </authorList>
    </citation>
    <scope>NUCLEOTIDE SEQUENCE</scope>
    <source>
        <strain evidence="3">KJ10-1</strain>
    </source>
</reference>
<evidence type="ECO:0000256" key="1">
    <source>
        <dbReference type="SAM" id="Phobius"/>
    </source>
</evidence>
<dbReference type="Pfam" id="PF05232">
    <property type="entry name" value="BTP"/>
    <property type="match status" value="2"/>
</dbReference>
<feature type="transmembrane region" description="Helical" evidence="1">
    <location>
        <begin position="36"/>
        <end position="54"/>
    </location>
</feature>
<evidence type="ECO:0000259" key="2">
    <source>
        <dbReference type="Pfam" id="PF05232"/>
    </source>
</evidence>